<name>H1DFZ1_9BACT</name>
<keyword evidence="1" id="KW-0472">Membrane</keyword>
<proteinExistence type="predicted"/>
<keyword evidence="3" id="KW-1185">Reference proteome</keyword>
<evidence type="ECO:0000313" key="2">
    <source>
        <dbReference type="EMBL" id="EHP48814.1"/>
    </source>
</evidence>
<sequence length="98" mass="10995">MLEWLEAHQLSCWIKSVIGIECPGCGMQRAVLLLIKGEFLASFRIYPGLFPLLLFFILAVLKICGMKKIQPGLLKIMGFVCLAIILISYLLKLTIVIN</sequence>
<organism evidence="2 3">
    <name type="scientific">Odoribacter laneus YIT 12061</name>
    <dbReference type="NCBI Taxonomy" id="742817"/>
    <lineage>
        <taxon>Bacteria</taxon>
        <taxon>Pseudomonadati</taxon>
        <taxon>Bacteroidota</taxon>
        <taxon>Bacteroidia</taxon>
        <taxon>Bacteroidales</taxon>
        <taxon>Odoribacteraceae</taxon>
        <taxon>Odoribacter</taxon>
    </lineage>
</organism>
<dbReference type="AlphaFoldDB" id="H1DFZ1"/>
<dbReference type="Proteomes" id="UP000004892">
    <property type="component" value="Unassembled WGS sequence"/>
</dbReference>
<evidence type="ECO:0000313" key="3">
    <source>
        <dbReference type="Proteomes" id="UP000004892"/>
    </source>
</evidence>
<dbReference type="HOGENOM" id="CLU_098258_5_0_10"/>
<keyword evidence="1" id="KW-1133">Transmembrane helix</keyword>
<gene>
    <name evidence="2" type="ORF">HMPREF9449_01177</name>
</gene>
<dbReference type="InterPro" id="IPR021215">
    <property type="entry name" value="DUF2752"/>
</dbReference>
<comment type="caution">
    <text evidence="2">The sequence shown here is derived from an EMBL/GenBank/DDBJ whole genome shotgun (WGS) entry which is preliminary data.</text>
</comment>
<feature type="transmembrane region" description="Helical" evidence="1">
    <location>
        <begin position="45"/>
        <end position="64"/>
    </location>
</feature>
<dbReference type="Pfam" id="PF10825">
    <property type="entry name" value="DUF2752"/>
    <property type="match status" value="1"/>
</dbReference>
<protein>
    <recommendedName>
        <fullName evidence="4">DUF2752 domain-containing protein</fullName>
    </recommendedName>
</protein>
<reference evidence="2 3" key="1">
    <citation type="submission" date="2012-01" db="EMBL/GenBank/DDBJ databases">
        <title>The Genome Sequence of Odoribacter laneus YIT 12061.</title>
        <authorList>
            <consortium name="The Broad Institute Genome Sequencing Platform"/>
            <person name="Earl A."/>
            <person name="Ward D."/>
            <person name="Feldgarden M."/>
            <person name="Gevers D."/>
            <person name="Morotomi M."/>
            <person name="Young S.K."/>
            <person name="Zeng Q."/>
            <person name="Gargeya S."/>
            <person name="Fitzgerald M."/>
            <person name="Haas B."/>
            <person name="Abouelleil A."/>
            <person name="Alvarado L."/>
            <person name="Arachchi H.M."/>
            <person name="Berlin A."/>
            <person name="Chapman S.B."/>
            <person name="Gearin G."/>
            <person name="Goldberg J."/>
            <person name="Griggs A."/>
            <person name="Gujja S."/>
            <person name="Hansen M."/>
            <person name="Heiman D."/>
            <person name="Howarth C."/>
            <person name="Larimer J."/>
            <person name="Lui A."/>
            <person name="MacDonald P.J.P."/>
            <person name="McCowen C."/>
            <person name="Montmayeur A."/>
            <person name="Murphy C."/>
            <person name="Neiman D."/>
            <person name="Pearson M."/>
            <person name="Priest M."/>
            <person name="Roberts A."/>
            <person name="Saif S."/>
            <person name="Shea T."/>
            <person name="Sisk P."/>
            <person name="Stolte C."/>
            <person name="Sykes S."/>
            <person name="Wortman J."/>
            <person name="Nusbaum C."/>
            <person name="Birren B."/>
        </authorList>
    </citation>
    <scope>NUCLEOTIDE SEQUENCE [LARGE SCALE GENOMIC DNA]</scope>
    <source>
        <strain evidence="2 3">YIT 12061</strain>
    </source>
</reference>
<accession>H1DFZ1</accession>
<dbReference type="eggNOG" id="ENOG50311WE">
    <property type="taxonomic scope" value="Bacteria"/>
</dbReference>
<keyword evidence="1" id="KW-0812">Transmembrane</keyword>
<feature type="transmembrane region" description="Helical" evidence="1">
    <location>
        <begin position="76"/>
        <end position="97"/>
    </location>
</feature>
<evidence type="ECO:0000256" key="1">
    <source>
        <dbReference type="SAM" id="Phobius"/>
    </source>
</evidence>
<dbReference type="PATRIC" id="fig|742817.3.peg.1249"/>
<dbReference type="RefSeq" id="WP_009136325.1">
    <property type="nucleotide sequence ID" value="NZ_JH594596.1"/>
</dbReference>
<evidence type="ECO:0008006" key="4">
    <source>
        <dbReference type="Google" id="ProtNLM"/>
    </source>
</evidence>
<dbReference type="EMBL" id="ADMC01000017">
    <property type="protein sequence ID" value="EHP48814.1"/>
    <property type="molecule type" value="Genomic_DNA"/>
</dbReference>
<dbReference type="GeneID" id="98068762"/>
<dbReference type="STRING" id="742817.HMPREF9449_01177"/>